<comment type="caution">
    <text evidence="1">The sequence shown here is derived from an EMBL/GenBank/DDBJ whole genome shotgun (WGS) entry which is preliminary data.</text>
</comment>
<accession>A0A0F3GVF1</accession>
<keyword evidence="2" id="KW-1185">Reference proteome</keyword>
<sequence>MCSKVPSGSSINRSGWLYCTNGNCTSRNLANSKPVSILKKRLGNSFNIDFNVTS</sequence>
<gene>
    <name evidence="1" type="ORF">MBAV_001931</name>
</gene>
<reference evidence="1 2" key="1">
    <citation type="submission" date="2015-02" db="EMBL/GenBank/DDBJ databases">
        <title>Single-cell genomics of uncultivated deep-branching MTB reveals a conserved set of magnetosome genes.</title>
        <authorList>
            <person name="Kolinko S."/>
            <person name="Richter M."/>
            <person name="Glockner F.O."/>
            <person name="Brachmann A."/>
            <person name="Schuler D."/>
        </authorList>
    </citation>
    <scope>NUCLEOTIDE SEQUENCE [LARGE SCALE GENOMIC DNA]</scope>
    <source>
        <strain evidence="1">TM-1</strain>
    </source>
</reference>
<dbReference type="Proteomes" id="UP000033423">
    <property type="component" value="Unassembled WGS sequence"/>
</dbReference>
<evidence type="ECO:0000313" key="1">
    <source>
        <dbReference type="EMBL" id="KJU85876.1"/>
    </source>
</evidence>
<proteinExistence type="predicted"/>
<organism evidence="1 2">
    <name type="scientific">Candidatus Magnetobacterium bavaricum</name>
    <dbReference type="NCBI Taxonomy" id="29290"/>
    <lineage>
        <taxon>Bacteria</taxon>
        <taxon>Pseudomonadati</taxon>
        <taxon>Nitrospirota</taxon>
        <taxon>Thermodesulfovibrionia</taxon>
        <taxon>Thermodesulfovibrionales</taxon>
        <taxon>Candidatus Magnetobacteriaceae</taxon>
        <taxon>Candidatus Magnetobacterium</taxon>
    </lineage>
</organism>
<protein>
    <submittedName>
        <fullName evidence="1">Uncharacterized protein</fullName>
    </submittedName>
</protein>
<dbReference type="AlphaFoldDB" id="A0A0F3GVF1"/>
<name>A0A0F3GVF1_9BACT</name>
<evidence type="ECO:0000313" key="2">
    <source>
        <dbReference type="Proteomes" id="UP000033423"/>
    </source>
</evidence>
<dbReference type="EMBL" id="LACI01000828">
    <property type="protein sequence ID" value="KJU85876.1"/>
    <property type="molecule type" value="Genomic_DNA"/>
</dbReference>